<evidence type="ECO:0000313" key="3">
    <source>
        <dbReference type="EMBL" id="CCC17595.1"/>
    </source>
</evidence>
<feature type="region of interest" description="Disordered" evidence="1">
    <location>
        <begin position="42"/>
        <end position="86"/>
    </location>
</feature>
<reference evidence="3" key="1">
    <citation type="journal article" date="2011" name="J. Bacteriol.">
        <title>Genome Sequence of Lactobacillus pentosus IG1, a Strain Isolated from Spanish-Style Green Olive Fermentations.</title>
        <authorList>
            <person name="Maldonado-Barragan A."/>
            <person name="Caballero-Guerrero B."/>
            <person name="Lucena-Padros H."/>
            <person name="Ruiz-Barba J.L."/>
        </authorList>
    </citation>
    <scope>NUCLEOTIDE SEQUENCE</scope>
    <source>
        <strain evidence="3">IG1</strain>
    </source>
</reference>
<dbReference type="AlphaFoldDB" id="G0M5Q1"/>
<name>G0M5Q1_LACPE</name>
<evidence type="ECO:0000256" key="2">
    <source>
        <dbReference type="SAM" id="Phobius"/>
    </source>
</evidence>
<gene>
    <name evidence="3" type="ORF">LPENT_02291</name>
</gene>
<feature type="compositionally biased region" description="Low complexity" evidence="1">
    <location>
        <begin position="43"/>
        <end position="54"/>
    </location>
</feature>
<evidence type="ECO:0000256" key="1">
    <source>
        <dbReference type="SAM" id="MobiDB-lite"/>
    </source>
</evidence>
<keyword evidence="2" id="KW-0472">Membrane</keyword>
<feature type="transmembrane region" description="Helical" evidence="2">
    <location>
        <begin position="97"/>
        <end position="119"/>
    </location>
</feature>
<keyword evidence="2" id="KW-0812">Transmembrane</keyword>
<sequence length="150" mass="16572">MKRRGMIAVVISTLLWWGWLSTPIIGVASTADSQATIRFDGQSESVSESSSSESKPGTIHVTEDEHHESESTVTVQPPTVQEPKTSVSGWLPQTSEAWWLSASIVGLGLLVILIGCQLVSYLKKGVHYYEEDIIRTFIFSRISCIDGFDR</sequence>
<dbReference type="EMBL" id="FR874854">
    <property type="protein sequence ID" value="CCC17595.1"/>
    <property type="molecule type" value="Genomic_DNA"/>
</dbReference>
<feature type="compositionally biased region" description="Polar residues" evidence="1">
    <location>
        <begin position="71"/>
        <end position="86"/>
    </location>
</feature>
<organism evidence="3">
    <name type="scientific">Lactiplantibacillus pentosus IG1</name>
    <dbReference type="NCBI Taxonomy" id="1042160"/>
    <lineage>
        <taxon>Bacteria</taxon>
        <taxon>Bacillati</taxon>
        <taxon>Bacillota</taxon>
        <taxon>Bacilli</taxon>
        <taxon>Lactobacillales</taxon>
        <taxon>Lactobacillaceae</taxon>
        <taxon>Lactiplantibacillus</taxon>
    </lineage>
</organism>
<feature type="compositionally biased region" description="Basic and acidic residues" evidence="1">
    <location>
        <begin position="61"/>
        <end position="70"/>
    </location>
</feature>
<protein>
    <submittedName>
        <fullName evidence="3">Cell surface protein</fullName>
    </submittedName>
</protein>
<keyword evidence="2" id="KW-1133">Transmembrane helix</keyword>
<accession>G0M5Q1</accession>
<proteinExistence type="predicted"/>